<name>A0A8S1K181_PARPR</name>
<reference evidence="2" key="1">
    <citation type="submission" date="2021-01" db="EMBL/GenBank/DDBJ databases">
        <authorList>
            <consortium name="Genoscope - CEA"/>
            <person name="William W."/>
        </authorList>
    </citation>
    <scope>NUCLEOTIDE SEQUENCE</scope>
</reference>
<evidence type="ECO:0000313" key="2">
    <source>
        <dbReference type="EMBL" id="CAD8044158.1"/>
    </source>
</evidence>
<dbReference type="EMBL" id="CAJJDM010000003">
    <property type="protein sequence ID" value="CAD8044158.1"/>
    <property type="molecule type" value="Genomic_DNA"/>
</dbReference>
<keyword evidence="1" id="KW-0732">Signal</keyword>
<gene>
    <name evidence="2" type="ORF">PPRIM_AZ9-3.1.T0060240</name>
</gene>
<sequence length="390" mass="42979">MQILLLLTILCLLSTINASCELVNGQCPSECNLVKGECVAQNCFDFTAKLGDSQTNPFKGTTAYIDGTIDLNITITYTDPKFSDATIKGITKGENTESCLSLKLYKYQNSDHLIRDESSYTINYINDGSSTRAYQFTIPSKDFVKELQLSDNGTSFIFQGYYGFDFNIGSSLQRVLYFDFLAGIDRTSTSNLDTSFGSLSTNIILNCTGECVTSTTSSLKFCSDEACASPTDKADLYLNDQIWLKHTLTKDGTQVYYLTNPEIHFTGDKLFKKANIISSKLNQKGYAMYFIKVEIAWRSVTISAKATISSTAGSRILDESSRLLQENQGSTQGLTSEIDCVKDKDSNECIDCDESLDVNNFDDPQEDGCPTGSSGLSLFFGSLILVTLFI</sequence>
<comment type="caution">
    <text evidence="2">The sequence shown here is derived from an EMBL/GenBank/DDBJ whole genome shotgun (WGS) entry which is preliminary data.</text>
</comment>
<evidence type="ECO:0000313" key="3">
    <source>
        <dbReference type="Proteomes" id="UP000688137"/>
    </source>
</evidence>
<feature type="signal peptide" evidence="1">
    <location>
        <begin position="1"/>
        <end position="18"/>
    </location>
</feature>
<dbReference type="OMA" id="TRAYQFT"/>
<accession>A0A8S1K181</accession>
<dbReference type="Proteomes" id="UP000688137">
    <property type="component" value="Unassembled WGS sequence"/>
</dbReference>
<proteinExistence type="predicted"/>
<feature type="chain" id="PRO_5035725789" evidence="1">
    <location>
        <begin position="19"/>
        <end position="390"/>
    </location>
</feature>
<protein>
    <submittedName>
        <fullName evidence="2">Uncharacterized protein</fullName>
    </submittedName>
</protein>
<dbReference type="AlphaFoldDB" id="A0A8S1K181"/>
<keyword evidence="3" id="KW-1185">Reference proteome</keyword>
<organism evidence="2 3">
    <name type="scientific">Paramecium primaurelia</name>
    <dbReference type="NCBI Taxonomy" id="5886"/>
    <lineage>
        <taxon>Eukaryota</taxon>
        <taxon>Sar</taxon>
        <taxon>Alveolata</taxon>
        <taxon>Ciliophora</taxon>
        <taxon>Intramacronucleata</taxon>
        <taxon>Oligohymenophorea</taxon>
        <taxon>Peniculida</taxon>
        <taxon>Parameciidae</taxon>
        <taxon>Paramecium</taxon>
    </lineage>
</organism>
<evidence type="ECO:0000256" key="1">
    <source>
        <dbReference type="SAM" id="SignalP"/>
    </source>
</evidence>